<dbReference type="GO" id="GO:0016491">
    <property type="term" value="F:oxidoreductase activity"/>
    <property type="evidence" value="ECO:0007669"/>
    <property type="project" value="InterPro"/>
</dbReference>
<dbReference type="PANTHER" id="PTHR11732">
    <property type="entry name" value="ALDO/KETO REDUCTASE"/>
    <property type="match status" value="1"/>
</dbReference>
<dbReference type="Proteomes" id="UP000631114">
    <property type="component" value="Unassembled WGS sequence"/>
</dbReference>
<keyword evidence="3" id="KW-1185">Reference proteome</keyword>
<evidence type="ECO:0000259" key="1">
    <source>
        <dbReference type="Pfam" id="PF00248"/>
    </source>
</evidence>
<sequence>MGEEIKIFKLYTGAEMPSIGLGTWQADPGVVGSAVTTAIKAGYRHIDCAQVYKNEQEVGLALKKLFEDGTVKREDLWITSKLWCTDQAPEDVPLALDLTLKNLQLDYVDLYLVRVS</sequence>
<feature type="domain" description="NADP-dependent oxidoreductase" evidence="1">
    <location>
        <begin position="19"/>
        <end position="113"/>
    </location>
</feature>
<proteinExistence type="predicted"/>
<accession>A0A835LK05</accession>
<gene>
    <name evidence="2" type="ORF">IFM89_021187</name>
</gene>
<protein>
    <recommendedName>
        <fullName evidence="1">NADP-dependent oxidoreductase domain-containing protein</fullName>
    </recommendedName>
</protein>
<name>A0A835LK05_9MAGN</name>
<evidence type="ECO:0000313" key="3">
    <source>
        <dbReference type="Proteomes" id="UP000631114"/>
    </source>
</evidence>
<dbReference type="EMBL" id="JADFTS010000007">
    <property type="protein sequence ID" value="KAF9597700.1"/>
    <property type="molecule type" value="Genomic_DNA"/>
</dbReference>
<dbReference type="Gene3D" id="3.20.20.100">
    <property type="entry name" value="NADP-dependent oxidoreductase domain"/>
    <property type="match status" value="1"/>
</dbReference>
<dbReference type="AlphaFoldDB" id="A0A835LK05"/>
<comment type="caution">
    <text evidence="2">The sequence shown here is derived from an EMBL/GenBank/DDBJ whole genome shotgun (WGS) entry which is preliminary data.</text>
</comment>
<dbReference type="InterPro" id="IPR020471">
    <property type="entry name" value="AKR"/>
</dbReference>
<dbReference type="OrthoDB" id="416253at2759"/>
<dbReference type="InterPro" id="IPR036812">
    <property type="entry name" value="NAD(P)_OxRdtase_dom_sf"/>
</dbReference>
<dbReference type="PROSITE" id="PS00798">
    <property type="entry name" value="ALDOKETO_REDUCTASE_1"/>
    <property type="match status" value="1"/>
</dbReference>
<dbReference type="SUPFAM" id="SSF51430">
    <property type="entry name" value="NAD(P)-linked oxidoreductase"/>
    <property type="match status" value="1"/>
</dbReference>
<dbReference type="Pfam" id="PF00248">
    <property type="entry name" value="Aldo_ket_red"/>
    <property type="match status" value="1"/>
</dbReference>
<dbReference type="InterPro" id="IPR023210">
    <property type="entry name" value="NADP_OxRdtase_dom"/>
</dbReference>
<dbReference type="InterPro" id="IPR018170">
    <property type="entry name" value="Aldo/ket_reductase_CS"/>
</dbReference>
<reference evidence="2 3" key="1">
    <citation type="submission" date="2020-10" db="EMBL/GenBank/DDBJ databases">
        <title>The Coptis chinensis genome and diversification of protoberbering-type alkaloids.</title>
        <authorList>
            <person name="Wang B."/>
            <person name="Shu S."/>
            <person name="Song C."/>
            <person name="Liu Y."/>
        </authorList>
    </citation>
    <scope>NUCLEOTIDE SEQUENCE [LARGE SCALE GENOMIC DNA]</scope>
    <source>
        <strain evidence="2">HL-2020</strain>
        <tissue evidence="2">Leaf</tissue>
    </source>
</reference>
<organism evidence="2 3">
    <name type="scientific">Coptis chinensis</name>
    <dbReference type="NCBI Taxonomy" id="261450"/>
    <lineage>
        <taxon>Eukaryota</taxon>
        <taxon>Viridiplantae</taxon>
        <taxon>Streptophyta</taxon>
        <taxon>Embryophyta</taxon>
        <taxon>Tracheophyta</taxon>
        <taxon>Spermatophyta</taxon>
        <taxon>Magnoliopsida</taxon>
        <taxon>Ranunculales</taxon>
        <taxon>Ranunculaceae</taxon>
        <taxon>Coptidoideae</taxon>
        <taxon>Coptis</taxon>
    </lineage>
</organism>
<evidence type="ECO:0000313" key="2">
    <source>
        <dbReference type="EMBL" id="KAF9597700.1"/>
    </source>
</evidence>
<dbReference type="PRINTS" id="PR00069">
    <property type="entry name" value="ALDKETRDTASE"/>
</dbReference>